<evidence type="ECO:0000313" key="2">
    <source>
        <dbReference type="EMBL" id="SUB01721.1"/>
    </source>
</evidence>
<dbReference type="OrthoDB" id="7862954at2"/>
<dbReference type="AlphaFoldDB" id="A0A378ZYU4"/>
<sequence length="102" mass="10861">MTPSDLNLTGTTALPRLGGTRVIAPDSIRKQAENFEAVFLNTMMQSMFTGLEEGGAWGGGEGSDTWQKMLIDEMSKTIASAGGIGLANTIERELLALQEANQ</sequence>
<proteinExistence type="predicted"/>
<gene>
    <name evidence="2" type="ORF">NCTC13350_02665</name>
</gene>
<organism evidence="2 3">
    <name type="scientific">Pannonibacter phragmitetus</name>
    <dbReference type="NCBI Taxonomy" id="121719"/>
    <lineage>
        <taxon>Bacteria</taxon>
        <taxon>Pseudomonadati</taxon>
        <taxon>Pseudomonadota</taxon>
        <taxon>Alphaproteobacteria</taxon>
        <taxon>Hyphomicrobiales</taxon>
        <taxon>Stappiaceae</taxon>
        <taxon>Pannonibacter</taxon>
    </lineage>
</organism>
<feature type="domain" description="Flagellar protein FlgJ N-terminal" evidence="1">
    <location>
        <begin position="45"/>
        <end position="92"/>
    </location>
</feature>
<protein>
    <submittedName>
        <fullName evidence="2">Chemotactic signal-response protein CheL</fullName>
    </submittedName>
</protein>
<name>A0A378ZYU4_9HYPH</name>
<dbReference type="InterPro" id="IPR019301">
    <property type="entry name" value="Flagellar_prot_FlgJ_N"/>
</dbReference>
<reference evidence="2 3" key="1">
    <citation type="submission" date="2018-06" db="EMBL/GenBank/DDBJ databases">
        <authorList>
            <consortium name="Pathogen Informatics"/>
            <person name="Doyle S."/>
        </authorList>
    </citation>
    <scope>NUCLEOTIDE SEQUENCE [LARGE SCALE GENOMIC DNA]</scope>
    <source>
        <strain evidence="2 3">NCTC13350</strain>
    </source>
</reference>
<dbReference type="EMBL" id="UGSK01000001">
    <property type="protein sequence ID" value="SUB01721.1"/>
    <property type="molecule type" value="Genomic_DNA"/>
</dbReference>
<accession>A0A378ZYU4</accession>
<evidence type="ECO:0000313" key="3">
    <source>
        <dbReference type="Proteomes" id="UP000255000"/>
    </source>
</evidence>
<evidence type="ECO:0000259" key="1">
    <source>
        <dbReference type="Pfam" id="PF10135"/>
    </source>
</evidence>
<dbReference type="Proteomes" id="UP000255000">
    <property type="component" value="Unassembled WGS sequence"/>
</dbReference>
<dbReference type="RefSeq" id="WP_019964553.1">
    <property type="nucleotide sequence ID" value="NZ_UGSK01000001.1"/>
</dbReference>
<dbReference type="Pfam" id="PF10135">
    <property type="entry name" value="Rod-binding"/>
    <property type="match status" value="1"/>
</dbReference>